<evidence type="ECO:0000256" key="2">
    <source>
        <dbReference type="ARBA" id="ARBA00022473"/>
    </source>
</evidence>
<sequence>MEVQHRLHVRPSFSSDSMAGFPCNRMAPYPIHGIGLSHHPSYDLMGPLASNYASFAPGHHPPRKQRRERTTFTKAQLEILEALFAKTRYPDIFMREDVAMKINLPESRVQVWFKNRRAKVRQQQQNSEGKPKPKKKPSTPKDPPKIPVTSGYPQYPSCGANIWSPVGDQSVIQRPPPYAPSIINSSMSMGSSSSMLVPGPPPPPRYCSSTQDYSYMPMSMHFNPPSSTSSQYDYLEHGLPIGQPLPMGGLSNPSRV</sequence>
<evidence type="ECO:0000256" key="6">
    <source>
        <dbReference type="ARBA" id="ARBA00023242"/>
    </source>
</evidence>
<feature type="DNA-binding region" description="Homeobox" evidence="7">
    <location>
        <begin position="65"/>
        <end position="124"/>
    </location>
</feature>
<dbReference type="Proteomes" id="UP001152795">
    <property type="component" value="Unassembled WGS sequence"/>
</dbReference>
<keyword evidence="2" id="KW-0217">Developmental protein</keyword>
<evidence type="ECO:0000256" key="7">
    <source>
        <dbReference type="PROSITE-ProRule" id="PRU00108"/>
    </source>
</evidence>
<accession>A0A7D9D5N7</accession>
<dbReference type="Gene3D" id="1.10.10.60">
    <property type="entry name" value="Homeodomain-like"/>
    <property type="match status" value="1"/>
</dbReference>
<dbReference type="InterPro" id="IPR009057">
    <property type="entry name" value="Homeodomain-like_sf"/>
</dbReference>
<dbReference type="GO" id="GO:0000981">
    <property type="term" value="F:DNA-binding transcription factor activity, RNA polymerase II-specific"/>
    <property type="evidence" value="ECO:0007669"/>
    <property type="project" value="InterPro"/>
</dbReference>
<dbReference type="GO" id="GO:0007399">
    <property type="term" value="P:nervous system development"/>
    <property type="evidence" value="ECO:0007669"/>
    <property type="project" value="UniProtKB-KW"/>
</dbReference>
<keyword evidence="3" id="KW-0524">Neurogenesis</keyword>
<dbReference type="PROSITE" id="PS00027">
    <property type="entry name" value="HOMEOBOX_1"/>
    <property type="match status" value="1"/>
</dbReference>
<dbReference type="SUPFAM" id="SSF46689">
    <property type="entry name" value="Homeodomain-like"/>
    <property type="match status" value="1"/>
</dbReference>
<dbReference type="PROSITE" id="PS50071">
    <property type="entry name" value="HOMEOBOX_2"/>
    <property type="match status" value="1"/>
</dbReference>
<evidence type="ECO:0000256" key="3">
    <source>
        <dbReference type="ARBA" id="ARBA00022902"/>
    </source>
</evidence>
<dbReference type="PANTHER" id="PTHR45793">
    <property type="entry name" value="HOMEOBOX PROTEIN"/>
    <property type="match status" value="1"/>
</dbReference>
<dbReference type="GO" id="GO:0045944">
    <property type="term" value="P:positive regulation of transcription by RNA polymerase II"/>
    <property type="evidence" value="ECO:0007669"/>
    <property type="project" value="UniProtKB-ARBA"/>
</dbReference>
<gene>
    <name evidence="9" type="ORF">PACLA_8A020558</name>
</gene>
<dbReference type="InterPro" id="IPR017970">
    <property type="entry name" value="Homeobox_CS"/>
</dbReference>
<keyword evidence="6 7" id="KW-0539">Nucleus</keyword>
<dbReference type="InterPro" id="IPR001356">
    <property type="entry name" value="HD"/>
</dbReference>
<dbReference type="OrthoDB" id="6159439at2759"/>
<dbReference type="Pfam" id="PF00046">
    <property type="entry name" value="Homeodomain"/>
    <property type="match status" value="1"/>
</dbReference>
<keyword evidence="10" id="KW-1185">Reference proteome</keyword>
<dbReference type="GO" id="GO:0000978">
    <property type="term" value="F:RNA polymerase II cis-regulatory region sequence-specific DNA binding"/>
    <property type="evidence" value="ECO:0007669"/>
    <property type="project" value="TreeGrafter"/>
</dbReference>
<dbReference type="GO" id="GO:0005634">
    <property type="term" value="C:nucleus"/>
    <property type="evidence" value="ECO:0007669"/>
    <property type="project" value="UniProtKB-SubCell"/>
</dbReference>
<dbReference type="CDD" id="cd00086">
    <property type="entry name" value="homeodomain"/>
    <property type="match status" value="1"/>
</dbReference>
<protein>
    <submittedName>
        <fullName evidence="9">Homeobox OTX1 isoform X3</fullName>
    </submittedName>
</protein>
<evidence type="ECO:0000313" key="9">
    <source>
        <dbReference type="EMBL" id="CAB3977453.1"/>
    </source>
</evidence>
<evidence type="ECO:0000256" key="1">
    <source>
        <dbReference type="ARBA" id="ARBA00004123"/>
    </source>
</evidence>
<dbReference type="AlphaFoldDB" id="A0A7D9D5N7"/>
<comment type="caution">
    <text evidence="9">The sequence shown here is derived from an EMBL/GenBank/DDBJ whole genome shotgun (WGS) entry which is preliminary data.</text>
</comment>
<organism evidence="9 10">
    <name type="scientific">Paramuricea clavata</name>
    <name type="common">Red gorgonian</name>
    <name type="synonym">Violescent sea-whip</name>
    <dbReference type="NCBI Taxonomy" id="317549"/>
    <lineage>
        <taxon>Eukaryota</taxon>
        <taxon>Metazoa</taxon>
        <taxon>Cnidaria</taxon>
        <taxon>Anthozoa</taxon>
        <taxon>Octocorallia</taxon>
        <taxon>Malacalcyonacea</taxon>
        <taxon>Plexauridae</taxon>
        <taxon>Paramuricea</taxon>
    </lineage>
</organism>
<keyword evidence="5 7" id="KW-0371">Homeobox</keyword>
<evidence type="ECO:0000256" key="4">
    <source>
        <dbReference type="ARBA" id="ARBA00023125"/>
    </source>
</evidence>
<evidence type="ECO:0000256" key="5">
    <source>
        <dbReference type="ARBA" id="ARBA00023155"/>
    </source>
</evidence>
<name>A0A7D9D5N7_PARCT</name>
<evidence type="ECO:0000313" key="10">
    <source>
        <dbReference type="Proteomes" id="UP001152795"/>
    </source>
</evidence>
<reference evidence="9" key="1">
    <citation type="submission" date="2020-04" db="EMBL/GenBank/DDBJ databases">
        <authorList>
            <person name="Alioto T."/>
            <person name="Alioto T."/>
            <person name="Gomez Garrido J."/>
        </authorList>
    </citation>
    <scope>NUCLEOTIDE SEQUENCE</scope>
    <source>
        <strain evidence="9">A484AB</strain>
    </source>
</reference>
<proteinExistence type="predicted"/>
<comment type="subcellular location">
    <subcellularLocation>
        <location evidence="1 7 8">Nucleus</location>
    </subcellularLocation>
</comment>
<dbReference type="SMART" id="SM00389">
    <property type="entry name" value="HOX"/>
    <property type="match status" value="1"/>
</dbReference>
<evidence type="ECO:0000256" key="8">
    <source>
        <dbReference type="RuleBase" id="RU000682"/>
    </source>
</evidence>
<keyword evidence="4 7" id="KW-0238">DNA-binding</keyword>
<dbReference type="FunFam" id="1.10.10.60:FF:000068">
    <property type="entry name" value="Orthodenticle homeobox 1"/>
    <property type="match status" value="1"/>
</dbReference>
<dbReference type="PANTHER" id="PTHR45793:SF5">
    <property type="entry name" value="HOMEOTIC PROTEIN OCELLILESS"/>
    <property type="match status" value="1"/>
</dbReference>
<dbReference type="EMBL" id="CACRXK020000048">
    <property type="protein sequence ID" value="CAB3977453.1"/>
    <property type="molecule type" value="Genomic_DNA"/>
</dbReference>